<dbReference type="CDD" id="cd09171">
    <property type="entry name" value="PLDc_vPLD6_like"/>
    <property type="match status" value="1"/>
</dbReference>
<keyword evidence="3" id="KW-0443">Lipid metabolism</keyword>
<dbReference type="InterPro" id="IPR051406">
    <property type="entry name" value="PLD_domain"/>
</dbReference>
<dbReference type="InterPro" id="IPR001736">
    <property type="entry name" value="PLipase_D/transphosphatidylase"/>
</dbReference>
<comment type="similarity">
    <text evidence="4">Belongs to the phospholipase D family. MitoPLD/Zucchini subfamily.</text>
</comment>
<dbReference type="InterPro" id="IPR025202">
    <property type="entry name" value="PLD-like_dom"/>
</dbReference>
<evidence type="ECO:0000256" key="4">
    <source>
        <dbReference type="ARBA" id="ARBA00038012"/>
    </source>
</evidence>
<evidence type="ECO:0000256" key="6">
    <source>
        <dbReference type="PROSITE-ProRule" id="PRU00723"/>
    </source>
</evidence>
<keyword evidence="7" id="KW-0175">Coiled coil</keyword>
<dbReference type="GO" id="GO:0016891">
    <property type="term" value="F:RNA endonuclease activity producing 5'-phosphomonoesters, hydrolytic mechanism"/>
    <property type="evidence" value="ECO:0007669"/>
    <property type="project" value="TreeGrafter"/>
</dbReference>
<evidence type="ECO:0000313" key="10">
    <source>
        <dbReference type="EMBL" id="GIL61322.1"/>
    </source>
</evidence>
<comment type="caution">
    <text evidence="10">The sequence shown here is derived from an EMBL/GenBank/DDBJ whole genome shotgun (WGS) entry which is preliminary data.</text>
</comment>
<feature type="domain" description="PLD phosphodiesterase" evidence="8">
    <location>
        <begin position="158"/>
        <end position="185"/>
    </location>
</feature>
<dbReference type="SUPFAM" id="SSF56024">
    <property type="entry name" value="Phospholipase D/nuclease"/>
    <property type="match status" value="1"/>
</dbReference>
<dbReference type="PANTHER" id="PTHR43856:SF1">
    <property type="entry name" value="MITOCHONDRIAL CARDIOLIPIN HYDROLASE"/>
    <property type="match status" value="1"/>
</dbReference>
<dbReference type="Gene3D" id="3.30.870.10">
    <property type="entry name" value="Endonuclease Chain A"/>
    <property type="match status" value="1"/>
</dbReference>
<dbReference type="PANTHER" id="PTHR43856">
    <property type="entry name" value="CARDIOLIPIN HYDROLASE"/>
    <property type="match status" value="1"/>
</dbReference>
<feature type="coiled-coil region" evidence="7">
    <location>
        <begin position="13"/>
        <end position="40"/>
    </location>
</feature>
<name>A0A8J4BHH5_9CHLO</name>
<dbReference type="PROSITE" id="PS50035">
    <property type="entry name" value="PLD"/>
    <property type="match status" value="1"/>
</dbReference>
<dbReference type="GO" id="GO:0005739">
    <property type="term" value="C:mitochondrion"/>
    <property type="evidence" value="ECO:0007669"/>
    <property type="project" value="TreeGrafter"/>
</dbReference>
<evidence type="ECO:0000256" key="3">
    <source>
        <dbReference type="ARBA" id="ARBA00023098"/>
    </source>
</evidence>
<gene>
    <name evidence="10" type="ORF">Vafri_15795</name>
</gene>
<keyword evidence="6" id="KW-0862">Zinc</keyword>
<dbReference type="GO" id="GO:0016042">
    <property type="term" value="P:lipid catabolic process"/>
    <property type="evidence" value="ECO:0007669"/>
    <property type="project" value="UniProtKB-KW"/>
</dbReference>
<dbReference type="InterPro" id="IPR000571">
    <property type="entry name" value="Znf_CCCH"/>
</dbReference>
<dbReference type="EMBL" id="BNCO01000044">
    <property type="protein sequence ID" value="GIL61322.1"/>
    <property type="molecule type" value="Genomic_DNA"/>
</dbReference>
<evidence type="ECO:0000256" key="7">
    <source>
        <dbReference type="SAM" id="Coils"/>
    </source>
</evidence>
<dbReference type="GO" id="GO:0008270">
    <property type="term" value="F:zinc ion binding"/>
    <property type="evidence" value="ECO:0007669"/>
    <property type="project" value="UniProtKB-KW"/>
</dbReference>
<keyword evidence="11" id="KW-1185">Reference proteome</keyword>
<evidence type="ECO:0000313" key="11">
    <source>
        <dbReference type="Proteomes" id="UP000747399"/>
    </source>
</evidence>
<dbReference type="Pfam" id="PF13091">
    <property type="entry name" value="PLDc_2"/>
    <property type="match status" value="1"/>
</dbReference>
<keyword evidence="6" id="KW-0863">Zinc-finger</keyword>
<evidence type="ECO:0000256" key="2">
    <source>
        <dbReference type="ARBA" id="ARBA00022963"/>
    </source>
</evidence>
<dbReference type="PROSITE" id="PS50103">
    <property type="entry name" value="ZF_C3H1"/>
    <property type="match status" value="1"/>
</dbReference>
<evidence type="ECO:0000259" key="9">
    <source>
        <dbReference type="PROSITE" id="PS50103"/>
    </source>
</evidence>
<keyword evidence="1" id="KW-0378">Hydrolase</keyword>
<protein>
    <recommendedName>
        <fullName evidence="5">Mitochondrial cardiolipin hydrolase</fullName>
    </recommendedName>
</protein>
<accession>A0A8J4BHH5</accession>
<organism evidence="10 11">
    <name type="scientific">Volvox africanus</name>
    <dbReference type="NCBI Taxonomy" id="51714"/>
    <lineage>
        <taxon>Eukaryota</taxon>
        <taxon>Viridiplantae</taxon>
        <taxon>Chlorophyta</taxon>
        <taxon>core chlorophytes</taxon>
        <taxon>Chlorophyceae</taxon>
        <taxon>CS clade</taxon>
        <taxon>Chlamydomonadales</taxon>
        <taxon>Volvocaceae</taxon>
        <taxon>Volvox</taxon>
    </lineage>
</organism>
<reference evidence="10" key="1">
    <citation type="journal article" date="2021" name="Proc. Natl. Acad. Sci. U.S.A.">
        <title>Three genomes in the algal genus Volvox reveal the fate of a haploid sex-determining region after a transition to homothallism.</title>
        <authorList>
            <person name="Yamamoto K."/>
            <person name="Hamaji T."/>
            <person name="Kawai-Toyooka H."/>
            <person name="Matsuzaki R."/>
            <person name="Takahashi F."/>
            <person name="Nishimura Y."/>
            <person name="Kawachi M."/>
            <person name="Noguchi H."/>
            <person name="Minakuchi Y."/>
            <person name="Umen J.G."/>
            <person name="Toyoda A."/>
            <person name="Nozaki H."/>
        </authorList>
    </citation>
    <scope>NUCLEOTIDE SEQUENCE</scope>
    <source>
        <strain evidence="10">NIES-3780</strain>
    </source>
</reference>
<dbReference type="Proteomes" id="UP000747399">
    <property type="component" value="Unassembled WGS sequence"/>
</dbReference>
<sequence>MGGCLSSPADKYATDKDKQVADLKAQVDQLQRALTAAKGSGAHATPVKGGVVETLFFPDAKLPCRNMNKPGGCRRKNCEYAHEPTSLTRFLDYLGTATRTLDICVFTITNDDISDVVLNLHQKGVKVRIITDNDQSSTQGSDIAKFRAAGIPVRQDHSPAHMHHKFAIIDARLLLNGSFNWTRQAVTGNNENVTVLSDLALIQAFQAQFNKLWSMFNT</sequence>
<evidence type="ECO:0000256" key="5">
    <source>
        <dbReference type="ARBA" id="ARBA00040549"/>
    </source>
</evidence>
<feature type="zinc finger region" description="C3H1-type" evidence="6">
    <location>
        <begin position="58"/>
        <end position="85"/>
    </location>
</feature>
<feature type="domain" description="C3H1-type" evidence="9">
    <location>
        <begin position="58"/>
        <end position="85"/>
    </location>
</feature>
<dbReference type="AlphaFoldDB" id="A0A8J4BHH5"/>
<evidence type="ECO:0000259" key="8">
    <source>
        <dbReference type="PROSITE" id="PS50035"/>
    </source>
</evidence>
<proteinExistence type="inferred from homology"/>
<evidence type="ECO:0000256" key="1">
    <source>
        <dbReference type="ARBA" id="ARBA00022801"/>
    </source>
</evidence>
<keyword evidence="2" id="KW-0442">Lipid degradation</keyword>
<keyword evidence="6" id="KW-0479">Metal-binding</keyword>